<dbReference type="EMBL" id="JBHTAI010000001">
    <property type="protein sequence ID" value="MFC7147117.1"/>
    <property type="molecule type" value="Genomic_DNA"/>
</dbReference>
<name>A0ABW2F6H9_9BACL</name>
<feature type="domain" description="Prenylated flavin chaperone LpdD-like" evidence="1">
    <location>
        <begin position="10"/>
        <end position="116"/>
    </location>
</feature>
<accession>A0ABW2F6H9</accession>
<dbReference type="RefSeq" id="WP_378046995.1">
    <property type="nucleotide sequence ID" value="NZ_JBHMDN010000012.1"/>
</dbReference>
<reference evidence="3" key="1">
    <citation type="journal article" date="2019" name="Int. J. Syst. Evol. Microbiol.">
        <title>The Global Catalogue of Microorganisms (GCM) 10K type strain sequencing project: providing services to taxonomists for standard genome sequencing and annotation.</title>
        <authorList>
            <consortium name="The Broad Institute Genomics Platform"/>
            <consortium name="The Broad Institute Genome Sequencing Center for Infectious Disease"/>
            <person name="Wu L."/>
            <person name="Ma J."/>
        </authorList>
    </citation>
    <scope>NUCLEOTIDE SEQUENCE [LARGE SCALE GENOMIC DNA]</scope>
    <source>
        <strain evidence="3">KCTC 12907</strain>
    </source>
</reference>
<dbReference type="InterPro" id="IPR048844">
    <property type="entry name" value="LpdD_chaperone-like"/>
</dbReference>
<comment type="caution">
    <text evidence="2">The sequence shown here is derived from an EMBL/GenBank/DDBJ whole genome shotgun (WGS) entry which is preliminary data.</text>
</comment>
<sequence length="132" mass="14443">MTSGRTKEKQAQKVEIRHYSMGKDVVFFVTGGAAHIGAAATARWSNGEEETVHVDVLTLPGHREDRLAAELAAAAASALRRTVAVLAGIHLDRPSREDIEGIVREARLRMKQVLNEWEDRPEESEASGETIG</sequence>
<protein>
    <recommendedName>
        <fullName evidence="1">Prenylated flavin chaperone LpdD-like domain-containing protein</fullName>
    </recommendedName>
</protein>
<keyword evidence="3" id="KW-1185">Reference proteome</keyword>
<gene>
    <name evidence="2" type="ORF">ACFQMJ_01105</name>
</gene>
<evidence type="ECO:0000259" key="1">
    <source>
        <dbReference type="Pfam" id="PF21758"/>
    </source>
</evidence>
<evidence type="ECO:0000313" key="3">
    <source>
        <dbReference type="Proteomes" id="UP001596378"/>
    </source>
</evidence>
<dbReference type="Proteomes" id="UP001596378">
    <property type="component" value="Unassembled WGS sequence"/>
</dbReference>
<proteinExistence type="predicted"/>
<evidence type="ECO:0000313" key="2">
    <source>
        <dbReference type="EMBL" id="MFC7147117.1"/>
    </source>
</evidence>
<dbReference type="Pfam" id="PF21758">
    <property type="entry name" value="PAC_bac"/>
    <property type="match status" value="1"/>
</dbReference>
<organism evidence="2 3">
    <name type="scientific">Cohnella cellulosilytica</name>
    <dbReference type="NCBI Taxonomy" id="986710"/>
    <lineage>
        <taxon>Bacteria</taxon>
        <taxon>Bacillati</taxon>
        <taxon>Bacillota</taxon>
        <taxon>Bacilli</taxon>
        <taxon>Bacillales</taxon>
        <taxon>Paenibacillaceae</taxon>
        <taxon>Cohnella</taxon>
    </lineage>
</organism>